<accession>A0A2T0AZ82</accession>
<dbReference type="RefSeq" id="WP_106023885.1">
    <property type="nucleotide sequence ID" value="NZ_PVXN01000005.1"/>
</dbReference>
<dbReference type="OrthoDB" id="9807674at2"/>
<dbReference type="AlphaFoldDB" id="A0A2T0AZ82"/>
<dbReference type="Proteomes" id="UP000239614">
    <property type="component" value="Unassembled WGS sequence"/>
</dbReference>
<sequence>MDRIIKRIIPRKLKFKLEYALSISKKKELAKYKNTKKIIYCLVPAHGNLGDQAIAYATEKFLHDNFKEYEVLEFERDEIYKYGQAIKSILNKDDLIILHGGGNMGNLYIQEEEPRRFIINNFKNNKIISMTQTITFTDDNKGNIEKEKTIKSYNKNSNLTLLAREDKSYETMCKLFKNNKVIEVPDIVFYLEDLFEANQKRSYIMTCLRKDKESYFKEKTEKFLEEIKNTYKNVVESDTTVNRTVNKNSREKELFKIWNDFKNAKVVITDRLHGMIFATITKTPCIVLRSLDHKVIESYKWVKNLNYIRFIEDLDIENIKMLIEELSNLKNMDRTYFKEKYFYKLITQLRE</sequence>
<gene>
    <name evidence="2" type="primary">epsI</name>
    <name evidence="2" type="ORF">CPAL_01740</name>
</gene>
<comment type="caution">
    <text evidence="2">The sequence shown here is derived from an EMBL/GenBank/DDBJ whole genome shotgun (WGS) entry which is preliminary data.</text>
</comment>
<dbReference type="Pfam" id="PF04230">
    <property type="entry name" value="PS_pyruv_trans"/>
    <property type="match status" value="1"/>
</dbReference>
<evidence type="ECO:0000313" key="2">
    <source>
        <dbReference type="EMBL" id="PRR76503.1"/>
    </source>
</evidence>
<dbReference type="EC" id="2.-.-.-" evidence="2"/>
<dbReference type="GO" id="GO:0016740">
    <property type="term" value="F:transferase activity"/>
    <property type="evidence" value="ECO:0007669"/>
    <property type="project" value="UniProtKB-KW"/>
</dbReference>
<feature type="domain" description="Polysaccharide pyruvyl transferase" evidence="1">
    <location>
        <begin position="48"/>
        <end position="289"/>
    </location>
</feature>
<evidence type="ECO:0000313" key="3">
    <source>
        <dbReference type="Proteomes" id="UP000239614"/>
    </source>
</evidence>
<reference evidence="2 3" key="1">
    <citation type="submission" date="2018-03" db="EMBL/GenBank/DDBJ databases">
        <title>Genome sequence of Clostridium thermopalmarium DSM 5974.</title>
        <authorList>
            <person name="Poehlein A."/>
            <person name="Daniel R."/>
        </authorList>
    </citation>
    <scope>NUCLEOTIDE SEQUENCE [LARGE SCALE GENOMIC DNA]</scope>
    <source>
        <strain evidence="2 3">DSM 5974</strain>
    </source>
</reference>
<proteinExistence type="predicted"/>
<keyword evidence="3" id="KW-1185">Reference proteome</keyword>
<name>A0A2T0AZ82_9CLOT</name>
<organism evidence="2 3">
    <name type="scientific">Clostridium thermopalmarium DSM 5974</name>
    <dbReference type="NCBI Taxonomy" id="1121340"/>
    <lineage>
        <taxon>Bacteria</taxon>
        <taxon>Bacillati</taxon>
        <taxon>Bacillota</taxon>
        <taxon>Clostridia</taxon>
        <taxon>Eubacteriales</taxon>
        <taxon>Clostridiaceae</taxon>
        <taxon>Clostridium</taxon>
    </lineage>
</organism>
<keyword evidence="2" id="KW-0808">Transferase</keyword>
<protein>
    <submittedName>
        <fullName evidence="2">Putative pyruvyl transferase EpsI</fullName>
        <ecNumber evidence="2">2.-.-.-</ecNumber>
    </submittedName>
</protein>
<dbReference type="EMBL" id="PVXN01000005">
    <property type="protein sequence ID" value="PRR76503.1"/>
    <property type="molecule type" value="Genomic_DNA"/>
</dbReference>
<dbReference type="InterPro" id="IPR007345">
    <property type="entry name" value="Polysacch_pyruvyl_Trfase"/>
</dbReference>
<evidence type="ECO:0000259" key="1">
    <source>
        <dbReference type="Pfam" id="PF04230"/>
    </source>
</evidence>